<organism evidence="14 15">
    <name type="scientific">Plantibacter flavus</name>
    <dbReference type="NCBI Taxonomy" id="150123"/>
    <lineage>
        <taxon>Bacteria</taxon>
        <taxon>Bacillati</taxon>
        <taxon>Actinomycetota</taxon>
        <taxon>Actinomycetes</taxon>
        <taxon>Micrococcales</taxon>
        <taxon>Microbacteriaceae</taxon>
        <taxon>Plantibacter</taxon>
    </lineage>
</organism>
<evidence type="ECO:0000313" key="14">
    <source>
        <dbReference type="EMBL" id="ROR81579.1"/>
    </source>
</evidence>
<evidence type="ECO:0000256" key="2">
    <source>
        <dbReference type="ARBA" id="ARBA00008276"/>
    </source>
</evidence>
<dbReference type="GO" id="GO:0005737">
    <property type="term" value="C:cytoplasm"/>
    <property type="evidence" value="ECO:0007669"/>
    <property type="project" value="TreeGrafter"/>
</dbReference>
<dbReference type="Proteomes" id="UP000266915">
    <property type="component" value="Unassembled WGS sequence"/>
</dbReference>
<feature type="domain" description="Mur ligase C-terminal" evidence="12">
    <location>
        <begin position="317"/>
        <end position="439"/>
    </location>
</feature>
<dbReference type="PANTHER" id="PTHR11136">
    <property type="entry name" value="FOLYLPOLYGLUTAMATE SYNTHASE-RELATED"/>
    <property type="match status" value="1"/>
</dbReference>
<dbReference type="SUPFAM" id="SSF53244">
    <property type="entry name" value="MurD-like peptide ligases, peptide-binding domain"/>
    <property type="match status" value="1"/>
</dbReference>
<dbReference type="GO" id="GO:0005524">
    <property type="term" value="F:ATP binding"/>
    <property type="evidence" value="ECO:0007669"/>
    <property type="project" value="UniProtKB-KW"/>
</dbReference>
<evidence type="ECO:0000256" key="9">
    <source>
        <dbReference type="ARBA" id="ARBA00030592"/>
    </source>
</evidence>
<dbReference type="InterPro" id="IPR036565">
    <property type="entry name" value="Mur-like_cat_sf"/>
</dbReference>
<reference evidence="14 15" key="1">
    <citation type="submission" date="2018-11" db="EMBL/GenBank/DDBJ databases">
        <title>Sequencing the genomes of 1000 actinobacteria strains.</title>
        <authorList>
            <person name="Klenk H.-P."/>
        </authorList>
    </citation>
    <scope>NUCLEOTIDE SEQUENCE [LARGE SCALE GENOMIC DNA]</scope>
    <source>
        <strain evidence="14 15">DSM 14012</strain>
    </source>
</reference>
<comment type="catalytic activity">
    <reaction evidence="10">
        <text>(6S)-5,6,7,8-tetrahydrofolyl-(gamma-L-Glu)(n) + L-glutamate + ATP = (6S)-5,6,7,8-tetrahydrofolyl-(gamma-L-Glu)(n+1) + ADP + phosphate + H(+)</text>
        <dbReference type="Rhea" id="RHEA:10580"/>
        <dbReference type="Rhea" id="RHEA-COMP:14738"/>
        <dbReference type="Rhea" id="RHEA-COMP:14740"/>
        <dbReference type="ChEBI" id="CHEBI:15378"/>
        <dbReference type="ChEBI" id="CHEBI:29985"/>
        <dbReference type="ChEBI" id="CHEBI:30616"/>
        <dbReference type="ChEBI" id="CHEBI:43474"/>
        <dbReference type="ChEBI" id="CHEBI:141005"/>
        <dbReference type="ChEBI" id="CHEBI:456216"/>
        <dbReference type="EC" id="6.3.2.17"/>
    </reaction>
</comment>
<evidence type="ECO:0000256" key="10">
    <source>
        <dbReference type="ARBA" id="ARBA00047493"/>
    </source>
</evidence>
<dbReference type="NCBIfam" id="TIGR01499">
    <property type="entry name" value="folC"/>
    <property type="match status" value="1"/>
</dbReference>
<dbReference type="InterPro" id="IPR001645">
    <property type="entry name" value="Folylpolyglutamate_synth"/>
</dbReference>
<feature type="domain" description="Mur ligase central" evidence="13">
    <location>
        <begin position="59"/>
        <end position="290"/>
    </location>
</feature>
<dbReference type="InterPro" id="IPR013221">
    <property type="entry name" value="Mur_ligase_cen"/>
</dbReference>
<dbReference type="Pfam" id="PF02875">
    <property type="entry name" value="Mur_ligase_C"/>
    <property type="match status" value="1"/>
</dbReference>
<evidence type="ECO:0000256" key="6">
    <source>
        <dbReference type="ARBA" id="ARBA00022741"/>
    </source>
</evidence>
<comment type="caution">
    <text evidence="14">The sequence shown here is derived from an EMBL/GenBank/DDBJ whole genome shotgun (WGS) entry which is preliminary data.</text>
</comment>
<protein>
    <recommendedName>
        <fullName evidence="3">tetrahydrofolate synthase</fullName>
        <ecNumber evidence="3">6.3.2.17</ecNumber>
    </recommendedName>
    <alternativeName>
        <fullName evidence="9">Tetrahydrofolylpolyglutamate synthase</fullName>
    </alternativeName>
</protein>
<keyword evidence="4 11" id="KW-0436">Ligase</keyword>
<evidence type="ECO:0000256" key="4">
    <source>
        <dbReference type="ARBA" id="ARBA00022598"/>
    </source>
</evidence>
<dbReference type="RefSeq" id="WP_085510691.1">
    <property type="nucleotide sequence ID" value="NZ_FXAP01000001.1"/>
</dbReference>
<gene>
    <name evidence="14" type="ORF">EDD42_1645</name>
</gene>
<evidence type="ECO:0000259" key="13">
    <source>
        <dbReference type="Pfam" id="PF08245"/>
    </source>
</evidence>
<evidence type="ECO:0000256" key="3">
    <source>
        <dbReference type="ARBA" id="ARBA00013025"/>
    </source>
</evidence>
<dbReference type="PANTHER" id="PTHR11136:SF0">
    <property type="entry name" value="DIHYDROFOLATE SYNTHETASE-RELATED"/>
    <property type="match status" value="1"/>
</dbReference>
<dbReference type="SUPFAM" id="SSF53623">
    <property type="entry name" value="MurD-like peptide ligases, catalytic domain"/>
    <property type="match status" value="1"/>
</dbReference>
<accession>A0A3N2C273</accession>
<dbReference type="GO" id="GO:0004326">
    <property type="term" value="F:tetrahydrofolylpolyglutamate synthase activity"/>
    <property type="evidence" value="ECO:0007669"/>
    <property type="project" value="UniProtKB-EC"/>
</dbReference>
<evidence type="ECO:0000256" key="1">
    <source>
        <dbReference type="ARBA" id="ARBA00001946"/>
    </source>
</evidence>
<proteinExistence type="inferred from homology"/>
<dbReference type="GO" id="GO:0046872">
    <property type="term" value="F:metal ion binding"/>
    <property type="evidence" value="ECO:0007669"/>
    <property type="project" value="UniProtKB-KW"/>
</dbReference>
<dbReference type="Gene3D" id="3.40.1190.10">
    <property type="entry name" value="Mur-like, catalytic domain"/>
    <property type="match status" value="1"/>
</dbReference>
<keyword evidence="8" id="KW-0460">Magnesium</keyword>
<evidence type="ECO:0000256" key="7">
    <source>
        <dbReference type="ARBA" id="ARBA00022840"/>
    </source>
</evidence>
<dbReference type="PIRSF" id="PIRSF001563">
    <property type="entry name" value="Folylpolyglu_synth"/>
    <property type="match status" value="1"/>
</dbReference>
<dbReference type="InterPro" id="IPR018109">
    <property type="entry name" value="Folylpolyglutamate_synth_CS"/>
</dbReference>
<evidence type="ECO:0000256" key="8">
    <source>
        <dbReference type="ARBA" id="ARBA00022842"/>
    </source>
</evidence>
<dbReference type="GO" id="GO:0008841">
    <property type="term" value="F:dihydrofolate synthase activity"/>
    <property type="evidence" value="ECO:0007669"/>
    <property type="project" value="TreeGrafter"/>
</dbReference>
<name>A0A3N2C273_9MICO</name>
<dbReference type="EC" id="6.3.2.17" evidence="3"/>
<dbReference type="Pfam" id="PF08245">
    <property type="entry name" value="Mur_ligase_M"/>
    <property type="match status" value="1"/>
</dbReference>
<dbReference type="FunFam" id="3.40.1190.10:FF:000011">
    <property type="entry name" value="Folylpolyglutamate synthase/dihydrofolate synthase"/>
    <property type="match status" value="1"/>
</dbReference>
<dbReference type="InterPro" id="IPR004101">
    <property type="entry name" value="Mur_ligase_C"/>
</dbReference>
<comment type="similarity">
    <text evidence="2 11">Belongs to the folylpolyglutamate synthase family.</text>
</comment>
<keyword evidence="5" id="KW-0479">Metal-binding</keyword>
<evidence type="ECO:0000259" key="12">
    <source>
        <dbReference type="Pfam" id="PF02875"/>
    </source>
</evidence>
<evidence type="ECO:0000256" key="5">
    <source>
        <dbReference type="ARBA" id="ARBA00022723"/>
    </source>
</evidence>
<keyword evidence="6 11" id="KW-0547">Nucleotide-binding</keyword>
<evidence type="ECO:0000313" key="15">
    <source>
        <dbReference type="Proteomes" id="UP000266915"/>
    </source>
</evidence>
<dbReference type="PROSITE" id="PS01011">
    <property type="entry name" value="FOLYLPOLYGLU_SYNT_1"/>
    <property type="match status" value="1"/>
</dbReference>
<sequence>MSDDLIPGDESSAADAADAVYRELLERLGEAQPQPRLGATKRALELLGNPESSFAIIQIAGTNGKTSTARMIESILRAHGLRTGLFTSPHLVRFTERIGIDGERISDEAVARNWDDIKPYLAMVDAELTAAGEPALTFFEALTVLGFACFGDAPVDVAVVEVGMGGAWDSTNAADAEVAVFTPIDLDHVQRLGKTIAEIARTKAGIIKPGAQVVSAAQHPDARQAIVDAAAAVDDPAVFEGEEFALVQDAVAVGGQLITVRGRAGTYPELYLPLYGDHQGRNATLAIAAVEAFLGGATQPIAEDVLAEGLTEVASPGRLQLIGTEPTVLVDAAHNPHGAASLVAALGSYFDVDEIAFVVGILQDKDAAGILTTLAPAASGFFFTQSESERAIPAEELSRLAASLDLPASTFADTLDEAAEDARRWAEEAPRRLVVITGSITLVGEAIEVADDREWKATA</sequence>
<comment type="cofactor">
    <cofactor evidence="1">
        <name>Mg(2+)</name>
        <dbReference type="ChEBI" id="CHEBI:18420"/>
    </cofactor>
</comment>
<keyword evidence="7 11" id="KW-0067">ATP-binding</keyword>
<evidence type="ECO:0000256" key="11">
    <source>
        <dbReference type="PIRNR" id="PIRNR001563"/>
    </source>
</evidence>
<dbReference type="EMBL" id="RKHL01000001">
    <property type="protein sequence ID" value="ROR81579.1"/>
    <property type="molecule type" value="Genomic_DNA"/>
</dbReference>
<dbReference type="AlphaFoldDB" id="A0A3N2C273"/>
<dbReference type="InterPro" id="IPR036615">
    <property type="entry name" value="Mur_ligase_C_dom_sf"/>
</dbReference>
<keyword evidence="15" id="KW-1185">Reference proteome</keyword>
<dbReference type="Gene3D" id="3.90.190.20">
    <property type="entry name" value="Mur ligase, C-terminal domain"/>
    <property type="match status" value="1"/>
</dbReference>